<protein>
    <recommendedName>
        <fullName evidence="3">Cytochrome c7-like domain-containing protein</fullName>
    </recommendedName>
</protein>
<evidence type="ECO:0000256" key="1">
    <source>
        <dbReference type="ARBA" id="ARBA00022723"/>
    </source>
</evidence>
<keyword evidence="2" id="KW-0732">Signal</keyword>
<proteinExistence type="predicted"/>
<gene>
    <name evidence="4" type="ORF">AMPC_35950</name>
</gene>
<evidence type="ECO:0000256" key="2">
    <source>
        <dbReference type="SAM" id="SignalP"/>
    </source>
</evidence>
<keyword evidence="1" id="KW-0479">Metal-binding</keyword>
<dbReference type="EMBL" id="AP025592">
    <property type="protein sequence ID" value="BDG10482.1"/>
    <property type="molecule type" value="Genomic_DNA"/>
</dbReference>
<dbReference type="Pfam" id="PF14522">
    <property type="entry name" value="Cytochrome_C7"/>
    <property type="match status" value="1"/>
</dbReference>
<dbReference type="Proteomes" id="UP001162734">
    <property type="component" value="Chromosome"/>
</dbReference>
<evidence type="ECO:0000313" key="5">
    <source>
        <dbReference type="Proteomes" id="UP001162734"/>
    </source>
</evidence>
<dbReference type="PRINTS" id="PR00609">
    <property type="entry name" value="CYTOCHROMEC3"/>
</dbReference>
<feature type="chain" id="PRO_5046458473" description="Cytochrome c7-like domain-containing protein" evidence="2">
    <location>
        <begin position="23"/>
        <end position="94"/>
    </location>
</feature>
<sequence length="94" mass="10093">MTRTLKTLFAAALLAGATAALAAPPTTVTLPAKNGNVTFDHKAHQTQGCKKCHEGAPKKLELTKETAHKLCWSCHAEQQKGPTEKNCTQCHKKA</sequence>
<accession>A0ABM7XF78</accession>
<evidence type="ECO:0000259" key="3">
    <source>
        <dbReference type="Pfam" id="PF14522"/>
    </source>
</evidence>
<keyword evidence="5" id="KW-1185">Reference proteome</keyword>
<evidence type="ECO:0000313" key="4">
    <source>
        <dbReference type="EMBL" id="BDG10482.1"/>
    </source>
</evidence>
<name>A0ABM7XF78_9BACT</name>
<dbReference type="InterPro" id="IPR029467">
    <property type="entry name" value="Cyt_c7-like"/>
</dbReference>
<dbReference type="SUPFAM" id="SSF48695">
    <property type="entry name" value="Multiheme cytochromes"/>
    <property type="match status" value="1"/>
</dbReference>
<reference evidence="5" key="1">
    <citation type="journal article" date="2022" name="Int. J. Syst. Evol. Microbiol.">
        <title>Anaeromyxobacter oryzae sp. nov., Anaeromyxobacter diazotrophicus sp. nov. and Anaeromyxobacter paludicola sp. nov., isolated from paddy soils.</title>
        <authorList>
            <person name="Itoh H."/>
            <person name="Xu Z."/>
            <person name="Mise K."/>
            <person name="Masuda Y."/>
            <person name="Ushijima N."/>
            <person name="Hayakawa C."/>
            <person name="Shiratori Y."/>
            <person name="Senoo K."/>
        </authorList>
    </citation>
    <scope>NUCLEOTIDE SEQUENCE [LARGE SCALE GENOMIC DNA]</scope>
    <source>
        <strain evidence="5">Red630</strain>
    </source>
</reference>
<dbReference type="InterPro" id="IPR002322">
    <property type="entry name" value="Cyt_c_III"/>
</dbReference>
<feature type="domain" description="Cytochrome c7-like" evidence="3">
    <location>
        <begin position="37"/>
        <end position="92"/>
    </location>
</feature>
<feature type="signal peptide" evidence="2">
    <location>
        <begin position="1"/>
        <end position="22"/>
    </location>
</feature>
<dbReference type="RefSeq" id="WP_248342991.1">
    <property type="nucleotide sequence ID" value="NZ_AP025592.1"/>
</dbReference>
<dbReference type="Gene3D" id="3.90.10.10">
    <property type="entry name" value="Cytochrome C3"/>
    <property type="match status" value="1"/>
</dbReference>
<dbReference type="InterPro" id="IPR036280">
    <property type="entry name" value="Multihaem_cyt_sf"/>
</dbReference>
<organism evidence="4 5">
    <name type="scientific">Anaeromyxobacter paludicola</name>
    <dbReference type="NCBI Taxonomy" id="2918171"/>
    <lineage>
        <taxon>Bacteria</taxon>
        <taxon>Pseudomonadati</taxon>
        <taxon>Myxococcota</taxon>
        <taxon>Myxococcia</taxon>
        <taxon>Myxococcales</taxon>
        <taxon>Cystobacterineae</taxon>
        <taxon>Anaeromyxobacteraceae</taxon>
        <taxon>Anaeromyxobacter</taxon>
    </lineage>
</organism>